<evidence type="ECO:0000313" key="3">
    <source>
        <dbReference type="Proteomes" id="UP000670092"/>
    </source>
</evidence>
<name>A0A8H8CVQ2_AJECA</name>
<proteinExistence type="predicted"/>
<reference evidence="2 3" key="1">
    <citation type="submission" date="2021-01" db="EMBL/GenBank/DDBJ databases">
        <title>Chromosome-level genome assembly of a human fungal pathogen reveals clustering of transcriptionally co-regulated genes.</title>
        <authorList>
            <person name="Voorhies M."/>
            <person name="Cohen S."/>
            <person name="Shea T.P."/>
            <person name="Petrus S."/>
            <person name="Munoz J.F."/>
            <person name="Poplawski S."/>
            <person name="Goldman W.E."/>
            <person name="Michael T."/>
            <person name="Cuomo C.A."/>
            <person name="Sil A."/>
            <person name="Beyhan S."/>
        </authorList>
    </citation>
    <scope>NUCLEOTIDE SEQUENCE [LARGE SCALE GENOMIC DNA]</scope>
    <source>
        <strain evidence="2 3">G184AR</strain>
    </source>
</reference>
<dbReference type="AlphaFoldDB" id="A0A8H8CVQ2"/>
<feature type="compositionally biased region" description="Polar residues" evidence="1">
    <location>
        <begin position="1"/>
        <end position="12"/>
    </location>
</feature>
<accession>A0A8H8CVQ2</accession>
<feature type="region of interest" description="Disordered" evidence="1">
    <location>
        <begin position="1"/>
        <end position="50"/>
    </location>
</feature>
<dbReference type="VEuPathDB" id="FungiDB:I7I52_07592"/>
<sequence length="80" mass="9108">MGVTKLDQTQPRQPGATGCSDIDNSIQINRLQEEGERKRKKGKGKRKGQWRTINPEADLLRLSFPPVLRMDKRVHALSNL</sequence>
<dbReference type="EMBL" id="JAEVHI010000005">
    <property type="protein sequence ID" value="KAG5290538.1"/>
    <property type="molecule type" value="Genomic_DNA"/>
</dbReference>
<gene>
    <name evidence="2" type="ORF">I7I52_07592</name>
</gene>
<organism evidence="2 3">
    <name type="scientific">Ajellomyces capsulatus</name>
    <name type="common">Darling's disease fungus</name>
    <name type="synonym">Histoplasma capsulatum</name>
    <dbReference type="NCBI Taxonomy" id="5037"/>
    <lineage>
        <taxon>Eukaryota</taxon>
        <taxon>Fungi</taxon>
        <taxon>Dikarya</taxon>
        <taxon>Ascomycota</taxon>
        <taxon>Pezizomycotina</taxon>
        <taxon>Eurotiomycetes</taxon>
        <taxon>Eurotiomycetidae</taxon>
        <taxon>Onygenales</taxon>
        <taxon>Ajellomycetaceae</taxon>
        <taxon>Histoplasma</taxon>
    </lineage>
</organism>
<dbReference type="Proteomes" id="UP000670092">
    <property type="component" value="Unassembled WGS sequence"/>
</dbReference>
<comment type="caution">
    <text evidence="2">The sequence shown here is derived from an EMBL/GenBank/DDBJ whole genome shotgun (WGS) entry which is preliminary data.</text>
</comment>
<protein>
    <submittedName>
        <fullName evidence="2">Uncharacterized protein</fullName>
    </submittedName>
</protein>
<feature type="compositionally biased region" description="Basic residues" evidence="1">
    <location>
        <begin position="38"/>
        <end position="49"/>
    </location>
</feature>
<evidence type="ECO:0000256" key="1">
    <source>
        <dbReference type="SAM" id="MobiDB-lite"/>
    </source>
</evidence>
<evidence type="ECO:0000313" key="2">
    <source>
        <dbReference type="EMBL" id="KAG5290538.1"/>
    </source>
</evidence>